<keyword evidence="3" id="KW-1185">Reference proteome</keyword>
<name>A0A370L4I0_9HYPH</name>
<dbReference type="AlphaFoldDB" id="A0A370L4I0"/>
<reference evidence="3" key="1">
    <citation type="submission" date="2018-07" db="EMBL/GenBank/DDBJ databases">
        <authorList>
            <person name="Safronova V.I."/>
            <person name="Chirak E.R."/>
            <person name="Sazanova A.L."/>
        </authorList>
    </citation>
    <scope>NUCLEOTIDE SEQUENCE [LARGE SCALE GENOMIC DNA]</scope>
    <source>
        <strain evidence="3">RCAM04685</strain>
    </source>
</reference>
<dbReference type="PANTHER" id="PTHR34818">
    <property type="entry name" value="PROTEIN BLI-3"/>
    <property type="match status" value="1"/>
</dbReference>
<dbReference type="InterPro" id="IPR012349">
    <property type="entry name" value="Split_barrel_FMN-bd"/>
</dbReference>
<dbReference type="SUPFAM" id="SSF50475">
    <property type="entry name" value="FMN-binding split barrel"/>
    <property type="match status" value="1"/>
</dbReference>
<evidence type="ECO:0000259" key="1">
    <source>
        <dbReference type="Pfam" id="PF16242"/>
    </source>
</evidence>
<dbReference type="Gene3D" id="2.30.110.10">
    <property type="entry name" value="Electron Transport, Fmn-binding Protein, Chain A"/>
    <property type="match status" value="1"/>
</dbReference>
<sequence length="161" mass="17774">MDNEFQQRIWGVLNDHPVVMMTTIVGGKARTRPMSGHIDRENHRLLFVTHSHAGPIEEIDPPGLVSIAISDEDHNFYAAIECEATRIDDTDLLRQIWNPITGAWFPGGPNDPDVTLLSLHPVSAEIWNGPSSGVMIAFKLATAKILGRTPDLGVNTTIDMR</sequence>
<dbReference type="EMBL" id="QQTP01000008">
    <property type="protein sequence ID" value="RDJ23742.1"/>
    <property type="molecule type" value="Genomic_DNA"/>
</dbReference>
<evidence type="ECO:0000313" key="2">
    <source>
        <dbReference type="EMBL" id="RDJ23742.1"/>
    </source>
</evidence>
<accession>A0A370L4I0</accession>
<dbReference type="OrthoDB" id="1432662at2"/>
<evidence type="ECO:0000313" key="3">
    <source>
        <dbReference type="Proteomes" id="UP000255207"/>
    </source>
</evidence>
<dbReference type="InterPro" id="IPR038725">
    <property type="entry name" value="YdaG_split_barrel_FMN-bd"/>
</dbReference>
<dbReference type="Pfam" id="PF16242">
    <property type="entry name" value="Pyrid_ox_like"/>
    <property type="match status" value="1"/>
</dbReference>
<dbReference type="PANTHER" id="PTHR34818:SF1">
    <property type="entry name" value="PROTEIN BLI-3"/>
    <property type="match status" value="1"/>
</dbReference>
<dbReference type="InterPro" id="IPR052917">
    <property type="entry name" value="Stress-Dev_Protein"/>
</dbReference>
<feature type="domain" description="General stress protein FMN-binding split barrel" evidence="1">
    <location>
        <begin position="7"/>
        <end position="151"/>
    </location>
</feature>
<protein>
    <recommendedName>
        <fullName evidence="1">General stress protein FMN-binding split barrel domain-containing protein</fullName>
    </recommendedName>
</protein>
<organism evidence="2 3">
    <name type="scientific">Bosea caraganae</name>
    <dbReference type="NCBI Taxonomy" id="2763117"/>
    <lineage>
        <taxon>Bacteria</taxon>
        <taxon>Pseudomonadati</taxon>
        <taxon>Pseudomonadota</taxon>
        <taxon>Alphaproteobacteria</taxon>
        <taxon>Hyphomicrobiales</taxon>
        <taxon>Boseaceae</taxon>
        <taxon>Bosea</taxon>
    </lineage>
</organism>
<dbReference type="Proteomes" id="UP000255207">
    <property type="component" value="Unassembled WGS sequence"/>
</dbReference>
<comment type="caution">
    <text evidence="2">The sequence shown here is derived from an EMBL/GenBank/DDBJ whole genome shotgun (WGS) entry which is preliminary data.</text>
</comment>
<gene>
    <name evidence="2" type="ORF">DWE98_16515</name>
</gene>
<proteinExistence type="predicted"/>
<dbReference type="RefSeq" id="WP_114830367.1">
    <property type="nucleotide sequence ID" value="NZ_QQTO01000035.1"/>
</dbReference>